<keyword evidence="2" id="KW-1185">Reference proteome</keyword>
<evidence type="ECO:0008006" key="3">
    <source>
        <dbReference type="Google" id="ProtNLM"/>
    </source>
</evidence>
<accession>A0A8J5J0H1</accession>
<dbReference type="AlphaFoldDB" id="A0A8J5J0H1"/>
<proteinExistence type="predicted"/>
<comment type="caution">
    <text evidence="1">The sequence shown here is derived from an EMBL/GenBank/DDBJ whole genome shotgun (WGS) entry which is preliminary data.</text>
</comment>
<evidence type="ECO:0000313" key="2">
    <source>
        <dbReference type="Proteomes" id="UP000709295"/>
    </source>
</evidence>
<protein>
    <recommendedName>
        <fullName evidence="3">SET domain-containing protein</fullName>
    </recommendedName>
</protein>
<gene>
    <name evidence="1" type="ORF">JG688_00011477</name>
</gene>
<organism evidence="1 2">
    <name type="scientific">Phytophthora aleatoria</name>
    <dbReference type="NCBI Taxonomy" id="2496075"/>
    <lineage>
        <taxon>Eukaryota</taxon>
        <taxon>Sar</taxon>
        <taxon>Stramenopiles</taxon>
        <taxon>Oomycota</taxon>
        <taxon>Peronosporomycetes</taxon>
        <taxon>Peronosporales</taxon>
        <taxon>Peronosporaceae</taxon>
        <taxon>Phytophthora</taxon>
    </lineage>
</organism>
<dbReference type="Proteomes" id="UP000709295">
    <property type="component" value="Unassembled WGS sequence"/>
</dbReference>
<reference evidence="1" key="1">
    <citation type="submission" date="2021-01" db="EMBL/GenBank/DDBJ databases">
        <title>Phytophthora aleatoria, a newly-described species from Pinus radiata is distinct from Phytophthora cactorum isolates based on comparative genomics.</title>
        <authorList>
            <person name="Mcdougal R."/>
            <person name="Panda P."/>
            <person name="Williams N."/>
            <person name="Studholme D.J."/>
        </authorList>
    </citation>
    <scope>NUCLEOTIDE SEQUENCE</scope>
    <source>
        <strain evidence="1">NZFS 4037</strain>
    </source>
</reference>
<feature type="non-terminal residue" evidence="1">
    <location>
        <position position="71"/>
    </location>
</feature>
<name>A0A8J5J0H1_9STRA</name>
<sequence length="71" mass="8259">MQVECICGSCHTGGKYSNKRMQDARYPLLSVKKQHEKRVSLFSDEYIKPGQMLCQYTGEVLSLSGFRRRRQ</sequence>
<dbReference type="EMBL" id="JAENGY010000808">
    <property type="protein sequence ID" value="KAG6956318.1"/>
    <property type="molecule type" value="Genomic_DNA"/>
</dbReference>
<evidence type="ECO:0000313" key="1">
    <source>
        <dbReference type="EMBL" id="KAG6956318.1"/>
    </source>
</evidence>